<reference evidence="3 4" key="1">
    <citation type="submission" date="2019-09" db="EMBL/GenBank/DDBJ databases">
        <authorList>
            <person name="Raiko M."/>
            <person name="Komissarov A."/>
            <person name="Rhodes A."/>
            <person name="Kliver S."/>
            <person name="Lim-Fong G."/>
            <person name="Kwan J."/>
            <person name="O'Brien S.J."/>
            <person name="Lopez J.V."/>
        </authorList>
    </citation>
    <scope>NUCLEOTIDE SEQUENCE [LARGE SCALE GENOMIC DNA]</scope>
    <source>
        <strain evidence="3">Kwan_BN1</strain>
    </source>
</reference>
<evidence type="ECO:0000256" key="1">
    <source>
        <dbReference type="SAM" id="MobiDB-lite"/>
    </source>
</evidence>
<organism evidence="3 4">
    <name type="scientific">Bugula neritina</name>
    <name type="common">Brown bryozoan</name>
    <name type="synonym">Sertularia neritina</name>
    <dbReference type="NCBI Taxonomy" id="10212"/>
    <lineage>
        <taxon>Eukaryota</taxon>
        <taxon>Metazoa</taxon>
        <taxon>Spiralia</taxon>
        <taxon>Lophotrochozoa</taxon>
        <taxon>Bryozoa</taxon>
        <taxon>Gymnolaemata</taxon>
        <taxon>Cheilostomatida</taxon>
        <taxon>Flustrina</taxon>
        <taxon>Buguloidea</taxon>
        <taxon>Bugulidae</taxon>
        <taxon>Bugula</taxon>
    </lineage>
</organism>
<dbReference type="Proteomes" id="UP000593567">
    <property type="component" value="Unassembled WGS sequence"/>
</dbReference>
<reference evidence="3 4" key="2">
    <citation type="submission" date="2020-06" db="EMBL/GenBank/DDBJ databases">
        <title>Draft genome of Bugula neritina, a colonial animal packing powerful symbionts and potential medicines.</title>
        <authorList>
            <person name="Rayko M."/>
        </authorList>
    </citation>
    <scope>NUCLEOTIDE SEQUENCE [LARGE SCALE GENOMIC DNA]</scope>
    <source>
        <strain evidence="3">Kwan_BN1</strain>
    </source>
</reference>
<evidence type="ECO:0000313" key="4">
    <source>
        <dbReference type="Proteomes" id="UP000593567"/>
    </source>
</evidence>
<keyword evidence="4" id="KW-1185">Reference proteome</keyword>
<name>A0A7J7KPK8_BUGNE</name>
<dbReference type="AlphaFoldDB" id="A0A7J7KPK8"/>
<proteinExistence type="predicted"/>
<feature type="region of interest" description="Disordered" evidence="1">
    <location>
        <begin position="42"/>
        <end position="70"/>
    </location>
</feature>
<comment type="caution">
    <text evidence="3">The sequence shown here is derived from an EMBL/GenBank/DDBJ whole genome shotgun (WGS) entry which is preliminary data.</text>
</comment>
<dbReference type="EMBL" id="VXIV02003208">
    <property type="protein sequence ID" value="KAF6019843.1"/>
    <property type="molecule type" value="Genomic_DNA"/>
</dbReference>
<sequence>MKDKSDLSQAYSVDSPYFLACKLWQMKPMRNGVVSIAHTRTLRQPRSVPSAKLSDLPSSSQKISHQTFIK</sequence>
<dbReference type="EMBL" id="VXIV02000180">
    <property type="protein sequence ID" value="KAF6040120.1"/>
    <property type="molecule type" value="Genomic_DNA"/>
</dbReference>
<gene>
    <name evidence="3" type="ORF">EB796_001560</name>
    <name evidence="2" type="ORF">EB796_021814</name>
</gene>
<feature type="compositionally biased region" description="Polar residues" evidence="1">
    <location>
        <begin position="56"/>
        <end position="70"/>
    </location>
</feature>
<evidence type="ECO:0000313" key="2">
    <source>
        <dbReference type="EMBL" id="KAF6019843.1"/>
    </source>
</evidence>
<accession>A0A7J7KPK8</accession>
<evidence type="ECO:0000313" key="3">
    <source>
        <dbReference type="EMBL" id="KAF6040120.1"/>
    </source>
</evidence>
<protein>
    <submittedName>
        <fullName evidence="3">Uncharacterized protein</fullName>
    </submittedName>
</protein>